<sequence length="284" mass="28626">MSAYLIDPFSLPFMARALLELCILGVLGGVVSAFVLLRKLAFAADTLTHTVFPGVVIGFVAAGEGGIFVGALIAGVLTAVALTVLTAARRVSSDAALAVLLTAMFSVGVVVVSRQTEYTSDLTTFLFGHVLTVSGSQLVQTAVLAAIVVLTLVVIGKELVLRAFDGVGARAAGYPVAALDLVLNVLVALVVVAAVQAVGTVLVIALLIVPAATGRLLVDRLGLVVGIGCVVGVLGGYAGLVISFGASVYGGVRLSSGATVVLALVAAYVLALAYAGVRRVVVAR</sequence>
<feature type="transmembrane region" description="Helical" evidence="7">
    <location>
        <begin position="95"/>
        <end position="113"/>
    </location>
</feature>
<protein>
    <submittedName>
        <fullName evidence="8">Metal ABC transporter permease</fullName>
    </submittedName>
</protein>
<feature type="transmembrane region" description="Helical" evidence="7">
    <location>
        <begin position="67"/>
        <end position="88"/>
    </location>
</feature>
<dbReference type="PANTHER" id="PTHR30477">
    <property type="entry name" value="ABC-TRANSPORTER METAL-BINDING PROTEIN"/>
    <property type="match status" value="1"/>
</dbReference>
<feature type="transmembrane region" description="Helical" evidence="7">
    <location>
        <begin position="125"/>
        <end position="152"/>
    </location>
</feature>
<evidence type="ECO:0000256" key="6">
    <source>
        <dbReference type="RuleBase" id="RU003943"/>
    </source>
</evidence>
<dbReference type="InterPro" id="IPR037294">
    <property type="entry name" value="ABC_BtuC-like"/>
</dbReference>
<feature type="transmembrane region" description="Helical" evidence="7">
    <location>
        <begin position="221"/>
        <end position="246"/>
    </location>
</feature>
<dbReference type="PANTHER" id="PTHR30477:SF13">
    <property type="entry name" value="IRON TRANSPORT SYSTEM MEMBRANE PROTEIN HI_0360-RELATED"/>
    <property type="match status" value="1"/>
</dbReference>
<proteinExistence type="inferred from homology"/>
<keyword evidence="4 7" id="KW-1133">Transmembrane helix</keyword>
<organism evidence="8 9">
    <name type="scientific">Fodinicola feengrottensis</name>
    <dbReference type="NCBI Taxonomy" id="435914"/>
    <lineage>
        <taxon>Bacteria</taxon>
        <taxon>Bacillati</taxon>
        <taxon>Actinomycetota</taxon>
        <taxon>Actinomycetes</taxon>
        <taxon>Mycobacteriales</taxon>
        <taxon>Fodinicola</taxon>
    </lineage>
</organism>
<evidence type="ECO:0000256" key="3">
    <source>
        <dbReference type="ARBA" id="ARBA00022692"/>
    </source>
</evidence>
<dbReference type="RefSeq" id="WP_279582710.1">
    <property type="nucleotide sequence ID" value="NZ_BAAANY010000055.1"/>
</dbReference>
<dbReference type="InterPro" id="IPR001626">
    <property type="entry name" value="ABC_TroCD"/>
</dbReference>
<feature type="transmembrane region" description="Helical" evidence="7">
    <location>
        <begin position="258"/>
        <end position="277"/>
    </location>
</feature>
<dbReference type="Gene3D" id="1.10.3470.10">
    <property type="entry name" value="ABC transporter involved in vitamin B12 uptake, BtuC"/>
    <property type="match status" value="1"/>
</dbReference>
<dbReference type="Proteomes" id="UP001500618">
    <property type="component" value="Unassembled WGS sequence"/>
</dbReference>
<keyword evidence="6" id="KW-0813">Transport</keyword>
<evidence type="ECO:0000313" key="8">
    <source>
        <dbReference type="EMBL" id="GAA1722729.1"/>
    </source>
</evidence>
<comment type="caution">
    <text evidence="8">The sequence shown here is derived from an EMBL/GenBank/DDBJ whole genome shotgun (WGS) entry which is preliminary data.</text>
</comment>
<evidence type="ECO:0000256" key="7">
    <source>
        <dbReference type="SAM" id="Phobius"/>
    </source>
</evidence>
<comment type="similarity">
    <text evidence="2 6">Belongs to the ABC-3 integral membrane protein family.</text>
</comment>
<gene>
    <name evidence="8" type="ORF">GCM10009765_83370</name>
</gene>
<reference evidence="8 9" key="1">
    <citation type="journal article" date="2019" name="Int. J. Syst. Evol. Microbiol.">
        <title>The Global Catalogue of Microorganisms (GCM) 10K type strain sequencing project: providing services to taxonomists for standard genome sequencing and annotation.</title>
        <authorList>
            <consortium name="The Broad Institute Genomics Platform"/>
            <consortium name="The Broad Institute Genome Sequencing Center for Infectious Disease"/>
            <person name="Wu L."/>
            <person name="Ma J."/>
        </authorList>
    </citation>
    <scope>NUCLEOTIDE SEQUENCE [LARGE SCALE GENOMIC DNA]</scope>
    <source>
        <strain evidence="8 9">JCM 14718</strain>
    </source>
</reference>
<feature type="transmembrane region" description="Helical" evidence="7">
    <location>
        <begin position="17"/>
        <end position="37"/>
    </location>
</feature>
<name>A0ABN2JCV0_9ACTN</name>
<dbReference type="SUPFAM" id="SSF81345">
    <property type="entry name" value="ABC transporter involved in vitamin B12 uptake, BtuC"/>
    <property type="match status" value="1"/>
</dbReference>
<dbReference type="EMBL" id="BAAANY010000055">
    <property type="protein sequence ID" value="GAA1722729.1"/>
    <property type="molecule type" value="Genomic_DNA"/>
</dbReference>
<dbReference type="Pfam" id="PF00950">
    <property type="entry name" value="ABC-3"/>
    <property type="match status" value="1"/>
</dbReference>
<evidence type="ECO:0000256" key="1">
    <source>
        <dbReference type="ARBA" id="ARBA00004141"/>
    </source>
</evidence>
<evidence type="ECO:0000256" key="2">
    <source>
        <dbReference type="ARBA" id="ARBA00008034"/>
    </source>
</evidence>
<comment type="subcellular location">
    <subcellularLocation>
        <location evidence="6">Cell membrane</location>
        <topology evidence="6">Multi-pass membrane protein</topology>
    </subcellularLocation>
    <subcellularLocation>
        <location evidence="1">Membrane</location>
        <topology evidence="1">Multi-pass membrane protein</topology>
    </subcellularLocation>
</comment>
<evidence type="ECO:0000313" key="9">
    <source>
        <dbReference type="Proteomes" id="UP001500618"/>
    </source>
</evidence>
<accession>A0ABN2JCV0</accession>
<keyword evidence="9" id="KW-1185">Reference proteome</keyword>
<evidence type="ECO:0000256" key="5">
    <source>
        <dbReference type="ARBA" id="ARBA00023136"/>
    </source>
</evidence>
<evidence type="ECO:0000256" key="4">
    <source>
        <dbReference type="ARBA" id="ARBA00022989"/>
    </source>
</evidence>
<keyword evidence="5 7" id="KW-0472">Membrane</keyword>
<feature type="transmembrane region" description="Helical" evidence="7">
    <location>
        <begin position="185"/>
        <end position="209"/>
    </location>
</feature>
<keyword evidence="3 6" id="KW-0812">Transmembrane</keyword>